<dbReference type="STRING" id="1122997.GCA_000425285_01124"/>
<evidence type="ECO:0000256" key="1">
    <source>
        <dbReference type="SAM" id="MobiDB-lite"/>
    </source>
</evidence>
<accession>A0A3S4YW51</accession>
<keyword evidence="3" id="KW-1185">Reference proteome</keyword>
<dbReference type="Pfam" id="PF19834">
    <property type="entry name" value="DUF6314"/>
    <property type="match status" value="2"/>
</dbReference>
<protein>
    <submittedName>
        <fullName evidence="2">Uncharacterized protein</fullName>
    </submittedName>
</protein>
<feature type="compositionally biased region" description="Polar residues" evidence="1">
    <location>
        <begin position="105"/>
        <end position="119"/>
    </location>
</feature>
<name>A0A3S4YW51_9ACTN</name>
<reference evidence="2 3" key="1">
    <citation type="submission" date="2018-12" db="EMBL/GenBank/DDBJ databases">
        <authorList>
            <consortium name="Pathogen Informatics"/>
        </authorList>
    </citation>
    <scope>NUCLEOTIDE SEQUENCE [LARGE SCALE GENOMIC DNA]</scope>
    <source>
        <strain evidence="2 3">NCTC13652</strain>
    </source>
</reference>
<organism evidence="2 3">
    <name type="scientific">Acidipropionibacterium jensenii</name>
    <dbReference type="NCBI Taxonomy" id="1749"/>
    <lineage>
        <taxon>Bacteria</taxon>
        <taxon>Bacillati</taxon>
        <taxon>Actinomycetota</taxon>
        <taxon>Actinomycetes</taxon>
        <taxon>Propionibacteriales</taxon>
        <taxon>Propionibacteriaceae</taxon>
        <taxon>Acidipropionibacterium</taxon>
    </lineage>
</organism>
<dbReference type="GeneID" id="82883539"/>
<dbReference type="OrthoDB" id="3296280at2"/>
<dbReference type="AlphaFoldDB" id="A0A3S4YW51"/>
<evidence type="ECO:0000313" key="3">
    <source>
        <dbReference type="Proteomes" id="UP000277858"/>
    </source>
</evidence>
<dbReference type="Proteomes" id="UP000277858">
    <property type="component" value="Chromosome"/>
</dbReference>
<dbReference type="InterPro" id="IPR045632">
    <property type="entry name" value="DUF6314"/>
</dbReference>
<evidence type="ECO:0000313" key="2">
    <source>
        <dbReference type="EMBL" id="VEI02557.1"/>
    </source>
</evidence>
<gene>
    <name evidence="2" type="ORF">NCTC13652_00736</name>
</gene>
<dbReference type="EMBL" id="LR134473">
    <property type="protein sequence ID" value="VEI02557.1"/>
    <property type="molecule type" value="Genomic_DNA"/>
</dbReference>
<proteinExistence type="predicted"/>
<feature type="region of interest" description="Disordered" evidence="1">
    <location>
        <begin position="105"/>
        <end position="137"/>
    </location>
</feature>
<sequence>MPSQLLGSWSFTRSIAEHRTGARYRAHGTARFSPATGGRVRWFEEGVLTTDGGSRPFTRTLFLVPGAQGWTVTFEDGRFFHPWVDGRVTHLCGRDTYRGDIAGPQSSGAGNCGTQSSDTGIHGAGSSGTGVDQDREPASCDAGWQITWTVSGPHKDYTMTTGYRPITE</sequence>
<dbReference type="RefSeq" id="WP_051238213.1">
    <property type="nucleotide sequence ID" value="NZ_CP040635.1"/>
</dbReference>